<reference evidence="3" key="1">
    <citation type="submission" date="2021-01" db="EMBL/GenBank/DDBJ databases">
        <authorList>
            <person name="Corre E."/>
            <person name="Pelletier E."/>
            <person name="Niang G."/>
            <person name="Scheremetjew M."/>
            <person name="Finn R."/>
            <person name="Kale V."/>
            <person name="Holt S."/>
            <person name="Cochrane G."/>
            <person name="Meng A."/>
            <person name="Brown T."/>
            <person name="Cohen L."/>
        </authorList>
    </citation>
    <scope>NUCLEOTIDE SEQUENCE</scope>
    <source>
        <strain evidence="3">CCMP1243</strain>
    </source>
</reference>
<evidence type="ECO:0000313" key="3">
    <source>
        <dbReference type="EMBL" id="CAD9681528.1"/>
    </source>
</evidence>
<gene>
    <name evidence="3" type="ORF">RMAR1173_LOCUS8292</name>
</gene>
<dbReference type="AlphaFoldDB" id="A0A7S2RUZ7"/>
<dbReference type="EMBL" id="HBHJ01012709">
    <property type="protein sequence ID" value="CAD9681528.1"/>
    <property type="molecule type" value="Transcribed_RNA"/>
</dbReference>
<feature type="compositionally biased region" description="Low complexity" evidence="1">
    <location>
        <begin position="281"/>
        <end position="293"/>
    </location>
</feature>
<feature type="signal peptide" evidence="2">
    <location>
        <begin position="1"/>
        <end position="27"/>
    </location>
</feature>
<sequence>MPVVSWLRAAGLAVVLLAALALPMSAALKLCGKGGCKARRKFCLKPRLNPAVAVAPVVAPVAGYYGVMLAPIYGKGLLPGTGGKLDFEALKPRMSPNEYLVAPEEAVPNFVDEAKRGVAKVYPVSRTELREAFFRAVNKQYAIQLYAQPTLRDEALDQYVFVHRTLYFRFPDVLNVRFVDCEGGVSVVLHSGSVYGYDDLGKNKARVETWLEALDEELSMLPKSADTAGASLVEGVEEPEALVVEAEEEEAEEMPAEAEVVKEEEEAPEEDVEEEEEEQEPAGSSSPASGTSSDPEEEKDTDTTPEAEEEKKEETESD</sequence>
<feature type="compositionally biased region" description="Acidic residues" evidence="1">
    <location>
        <begin position="294"/>
        <end position="308"/>
    </location>
</feature>
<dbReference type="InterPro" id="IPR010865">
    <property type="entry name" value="DUF1499"/>
</dbReference>
<organism evidence="3">
    <name type="scientific">Rhizochromulina marina</name>
    <dbReference type="NCBI Taxonomy" id="1034831"/>
    <lineage>
        <taxon>Eukaryota</taxon>
        <taxon>Sar</taxon>
        <taxon>Stramenopiles</taxon>
        <taxon>Ochrophyta</taxon>
        <taxon>Dictyochophyceae</taxon>
        <taxon>Rhizochromulinales</taxon>
        <taxon>Rhizochromulina</taxon>
    </lineage>
</organism>
<dbReference type="Pfam" id="PF07386">
    <property type="entry name" value="DUF1499"/>
    <property type="match status" value="1"/>
</dbReference>
<feature type="compositionally biased region" description="Acidic residues" evidence="1">
    <location>
        <begin position="244"/>
        <end position="280"/>
    </location>
</feature>
<protein>
    <recommendedName>
        <fullName evidence="4">DUF1499 domain-containing protein</fullName>
    </recommendedName>
</protein>
<accession>A0A7S2RUZ7</accession>
<proteinExistence type="predicted"/>
<feature type="chain" id="PRO_5030817499" description="DUF1499 domain-containing protein" evidence="2">
    <location>
        <begin position="28"/>
        <end position="318"/>
    </location>
</feature>
<evidence type="ECO:0000256" key="1">
    <source>
        <dbReference type="SAM" id="MobiDB-lite"/>
    </source>
</evidence>
<evidence type="ECO:0000256" key="2">
    <source>
        <dbReference type="SAM" id="SignalP"/>
    </source>
</evidence>
<name>A0A7S2RUZ7_9STRA</name>
<evidence type="ECO:0008006" key="4">
    <source>
        <dbReference type="Google" id="ProtNLM"/>
    </source>
</evidence>
<feature type="compositionally biased region" description="Basic and acidic residues" evidence="1">
    <location>
        <begin position="309"/>
        <end position="318"/>
    </location>
</feature>
<keyword evidence="2" id="KW-0732">Signal</keyword>
<feature type="region of interest" description="Disordered" evidence="1">
    <location>
        <begin position="244"/>
        <end position="318"/>
    </location>
</feature>